<feature type="transmembrane region" description="Helical" evidence="1">
    <location>
        <begin position="46"/>
        <end position="68"/>
    </location>
</feature>
<keyword evidence="1" id="KW-0472">Membrane</keyword>
<feature type="transmembrane region" description="Helical" evidence="1">
    <location>
        <begin position="80"/>
        <end position="101"/>
    </location>
</feature>
<dbReference type="Proteomes" id="UP001596028">
    <property type="component" value="Unassembled WGS sequence"/>
</dbReference>
<evidence type="ECO:0000313" key="3">
    <source>
        <dbReference type="Proteomes" id="UP001596028"/>
    </source>
</evidence>
<feature type="transmembrane region" description="Helical" evidence="1">
    <location>
        <begin position="7"/>
        <end position="34"/>
    </location>
</feature>
<sequence>MSRQTALWALISTQIVYVLFVPIWLFMTGIAVMAISDPNAGLAESLLVMVCVLLYPVGLALALIQGWVKFVRRHFKAAMIWNAIPWLWIAPLGGFLLFANFS</sequence>
<name>A0ABV9FEH2_9BACL</name>
<keyword evidence="3" id="KW-1185">Reference proteome</keyword>
<protein>
    <submittedName>
        <fullName evidence="2">Uncharacterized protein</fullName>
    </submittedName>
</protein>
<evidence type="ECO:0000256" key="1">
    <source>
        <dbReference type="SAM" id="Phobius"/>
    </source>
</evidence>
<dbReference type="EMBL" id="JBHSEP010000010">
    <property type="protein sequence ID" value="MFC4599569.1"/>
    <property type="molecule type" value="Genomic_DNA"/>
</dbReference>
<dbReference type="RefSeq" id="WP_378097621.1">
    <property type="nucleotide sequence ID" value="NZ_JBHSEP010000010.1"/>
</dbReference>
<keyword evidence="1" id="KW-1133">Transmembrane helix</keyword>
<accession>A0ABV9FEH2</accession>
<organism evidence="2 3">
    <name type="scientific">Cohnella hongkongensis</name>
    <dbReference type="NCBI Taxonomy" id="178337"/>
    <lineage>
        <taxon>Bacteria</taxon>
        <taxon>Bacillati</taxon>
        <taxon>Bacillota</taxon>
        <taxon>Bacilli</taxon>
        <taxon>Bacillales</taxon>
        <taxon>Paenibacillaceae</taxon>
        <taxon>Cohnella</taxon>
    </lineage>
</organism>
<evidence type="ECO:0000313" key="2">
    <source>
        <dbReference type="EMBL" id="MFC4599569.1"/>
    </source>
</evidence>
<comment type="caution">
    <text evidence="2">The sequence shown here is derived from an EMBL/GenBank/DDBJ whole genome shotgun (WGS) entry which is preliminary data.</text>
</comment>
<proteinExistence type="predicted"/>
<keyword evidence="1" id="KW-0812">Transmembrane</keyword>
<gene>
    <name evidence="2" type="ORF">ACFO3S_15060</name>
</gene>
<reference evidence="3" key="1">
    <citation type="journal article" date="2019" name="Int. J. Syst. Evol. Microbiol.">
        <title>The Global Catalogue of Microorganisms (GCM) 10K type strain sequencing project: providing services to taxonomists for standard genome sequencing and annotation.</title>
        <authorList>
            <consortium name="The Broad Institute Genomics Platform"/>
            <consortium name="The Broad Institute Genome Sequencing Center for Infectious Disease"/>
            <person name="Wu L."/>
            <person name="Ma J."/>
        </authorList>
    </citation>
    <scope>NUCLEOTIDE SEQUENCE [LARGE SCALE GENOMIC DNA]</scope>
    <source>
        <strain evidence="3">CCUG 49571</strain>
    </source>
</reference>